<evidence type="ECO:0000313" key="4">
    <source>
        <dbReference type="Proteomes" id="UP000663832"/>
    </source>
</evidence>
<reference evidence="3" key="1">
    <citation type="submission" date="2021-02" db="EMBL/GenBank/DDBJ databases">
        <authorList>
            <person name="Nowell W R."/>
        </authorList>
    </citation>
    <scope>NUCLEOTIDE SEQUENCE</scope>
</reference>
<comment type="caution">
    <text evidence="2">Lacks conserved residue(s) required for the propagation of feature annotation.</text>
</comment>
<evidence type="ECO:0000313" key="3">
    <source>
        <dbReference type="EMBL" id="CAF0818546.1"/>
    </source>
</evidence>
<dbReference type="SMART" id="SM00192">
    <property type="entry name" value="LDLa"/>
    <property type="match status" value="1"/>
</dbReference>
<comment type="caution">
    <text evidence="3">The sequence shown here is derived from an EMBL/GenBank/DDBJ whole genome shotgun (WGS) entry which is preliminary data.</text>
</comment>
<dbReference type="InterPro" id="IPR002172">
    <property type="entry name" value="LDrepeatLR_classA_rpt"/>
</dbReference>
<sequence length="300" mass="35458">MIVYTQDGEWPSKWNIEENIYDKKFTFYGLYKQHITSQQIYLWSASMNIVEQYQLYLNQILIANETLLATQVFYNCTQPRFGFICQYSFDYYQPYYSSLNELIHNLYVNNQYKPTTMTCYIHLQCNRGSSFACLDWSEICDGIIDCMDGIDEQYCSSIEIHQCYNKQCIPKAFFQDNKNYSDCLDGSGERYDGSSNTINKKKIYEPIFLYEDILCLKYSSLYYTYFMLSLRRIKYYQLPCQMFTRYGFGHSLDALLGYHILPHITIFHQPTIVKISITFREKALRTNGCAFYLLASPIAS</sequence>
<keyword evidence="4" id="KW-1185">Reference proteome</keyword>
<evidence type="ECO:0000256" key="2">
    <source>
        <dbReference type="PROSITE-ProRule" id="PRU00124"/>
    </source>
</evidence>
<dbReference type="Proteomes" id="UP000663832">
    <property type="component" value="Unassembled WGS sequence"/>
</dbReference>
<gene>
    <name evidence="3" type="ORF">QVE165_LOCUS5130</name>
</gene>
<dbReference type="CDD" id="cd00112">
    <property type="entry name" value="LDLa"/>
    <property type="match status" value="2"/>
</dbReference>
<dbReference type="Gene3D" id="4.10.400.10">
    <property type="entry name" value="Low-density Lipoprotein Receptor"/>
    <property type="match status" value="1"/>
</dbReference>
<keyword evidence="1 2" id="KW-1015">Disulfide bond</keyword>
<dbReference type="EMBL" id="CAJNOM010000020">
    <property type="protein sequence ID" value="CAF0818546.1"/>
    <property type="molecule type" value="Genomic_DNA"/>
</dbReference>
<dbReference type="SUPFAM" id="SSF57424">
    <property type="entry name" value="LDL receptor-like module"/>
    <property type="match status" value="1"/>
</dbReference>
<dbReference type="InterPro" id="IPR036055">
    <property type="entry name" value="LDL_receptor-like_sf"/>
</dbReference>
<dbReference type="AlphaFoldDB" id="A0A813U584"/>
<protein>
    <submittedName>
        <fullName evidence="3">Uncharacterized protein</fullName>
    </submittedName>
</protein>
<evidence type="ECO:0000256" key="1">
    <source>
        <dbReference type="ARBA" id="ARBA00023157"/>
    </source>
</evidence>
<dbReference type="PROSITE" id="PS50068">
    <property type="entry name" value="LDLRA_2"/>
    <property type="match status" value="1"/>
</dbReference>
<proteinExistence type="predicted"/>
<organism evidence="3 4">
    <name type="scientific">Adineta steineri</name>
    <dbReference type="NCBI Taxonomy" id="433720"/>
    <lineage>
        <taxon>Eukaryota</taxon>
        <taxon>Metazoa</taxon>
        <taxon>Spiralia</taxon>
        <taxon>Gnathifera</taxon>
        <taxon>Rotifera</taxon>
        <taxon>Eurotatoria</taxon>
        <taxon>Bdelloidea</taxon>
        <taxon>Adinetida</taxon>
        <taxon>Adinetidae</taxon>
        <taxon>Adineta</taxon>
    </lineage>
</organism>
<feature type="disulfide bond" evidence="2">
    <location>
        <begin position="140"/>
        <end position="155"/>
    </location>
</feature>
<name>A0A813U584_9BILA</name>
<accession>A0A813U584</accession>